<reference evidence="1 2" key="1">
    <citation type="submission" date="2018-03" db="EMBL/GenBank/DDBJ databases">
        <title>Genomic Encyclopedia of Archaeal and Bacterial Type Strains, Phase II (KMG-II): from individual species to whole genera.</title>
        <authorList>
            <person name="Goeker M."/>
        </authorList>
    </citation>
    <scope>NUCLEOTIDE SEQUENCE [LARGE SCALE GENOMIC DNA]</scope>
    <source>
        <strain evidence="1 2">DSM 25328</strain>
    </source>
</reference>
<sequence>MDSDEFALIVEGNPTNRAILERLTDTGLRDVWLVSGCLFQTVWNSRTGRSPHYGIKDYDLFYFNDDDLSWEAEDTAIRQAMRAFEGLDAEIEIRNQARVHLWYPQKFGMPYDPLRRATDGIDRFLATACMFGVSGSANGVANVYAPKGFADLEGLVIRPNSLTNFDAETYRNKALRWQKLWPELRVESVD</sequence>
<gene>
    <name evidence="1" type="ORF">CLV89_1601</name>
</gene>
<organism evidence="1 2">
    <name type="scientific">Tritonibacter scottomollicae</name>
    <name type="common">Epibacterium scottomollicae</name>
    <dbReference type="NCBI Taxonomy" id="483013"/>
    <lineage>
        <taxon>Bacteria</taxon>
        <taxon>Pseudomonadati</taxon>
        <taxon>Pseudomonadota</taxon>
        <taxon>Alphaproteobacteria</taxon>
        <taxon>Rhodobacterales</taxon>
        <taxon>Paracoccaceae</taxon>
        <taxon>Tritonibacter</taxon>
    </lineage>
</organism>
<dbReference type="Pfam" id="PF06042">
    <property type="entry name" value="NTP_transf_6"/>
    <property type="match status" value="1"/>
</dbReference>
<dbReference type="PANTHER" id="PTHR39166">
    <property type="entry name" value="BLL1166 PROTEIN"/>
    <property type="match status" value="1"/>
</dbReference>
<dbReference type="RefSeq" id="WP_106165749.1">
    <property type="nucleotide sequence ID" value="NZ_PVUF01000060.1"/>
</dbReference>
<dbReference type="Proteomes" id="UP000237718">
    <property type="component" value="Unassembled WGS sequence"/>
</dbReference>
<comment type="caution">
    <text evidence="1">The sequence shown here is derived from an EMBL/GenBank/DDBJ whole genome shotgun (WGS) entry which is preliminary data.</text>
</comment>
<name>A0A2T0ZWG7_TRISK</name>
<protein>
    <recommendedName>
        <fullName evidence="3">Nucleotidyltransferase family protein</fullName>
    </recommendedName>
</protein>
<proteinExistence type="predicted"/>
<dbReference type="OrthoDB" id="9805247at2"/>
<dbReference type="PANTHER" id="PTHR39166:SF1">
    <property type="entry name" value="BLL1166 PROTEIN"/>
    <property type="match status" value="1"/>
</dbReference>
<evidence type="ECO:0000313" key="2">
    <source>
        <dbReference type="Proteomes" id="UP000237718"/>
    </source>
</evidence>
<evidence type="ECO:0008006" key="3">
    <source>
        <dbReference type="Google" id="ProtNLM"/>
    </source>
</evidence>
<dbReference type="EMBL" id="PVUF01000060">
    <property type="protein sequence ID" value="PRZ40699.1"/>
    <property type="molecule type" value="Genomic_DNA"/>
</dbReference>
<accession>A0A2T0ZWG7</accession>
<evidence type="ECO:0000313" key="1">
    <source>
        <dbReference type="EMBL" id="PRZ40699.1"/>
    </source>
</evidence>
<dbReference type="AlphaFoldDB" id="A0A2T0ZWG7"/>
<dbReference type="InterPro" id="IPR009267">
    <property type="entry name" value="NTP_transf_6"/>
</dbReference>